<organism evidence="3 4">
    <name type="scientific">Thalictrum thalictroides</name>
    <name type="common">Rue-anemone</name>
    <name type="synonym">Anemone thalictroides</name>
    <dbReference type="NCBI Taxonomy" id="46969"/>
    <lineage>
        <taxon>Eukaryota</taxon>
        <taxon>Viridiplantae</taxon>
        <taxon>Streptophyta</taxon>
        <taxon>Embryophyta</taxon>
        <taxon>Tracheophyta</taxon>
        <taxon>Spermatophyta</taxon>
        <taxon>Magnoliopsida</taxon>
        <taxon>Ranunculales</taxon>
        <taxon>Ranunculaceae</taxon>
        <taxon>Thalictroideae</taxon>
        <taxon>Thalictrum</taxon>
    </lineage>
</organism>
<gene>
    <name evidence="3" type="ORF">FRX31_028404</name>
</gene>
<evidence type="ECO:0000313" key="4">
    <source>
        <dbReference type="Proteomes" id="UP000554482"/>
    </source>
</evidence>
<dbReference type="OrthoDB" id="10264738at2759"/>
<keyword evidence="4" id="KW-1185">Reference proteome</keyword>
<dbReference type="PANTHER" id="PTHR47992">
    <property type="entry name" value="PROTEIN PHOSPHATASE"/>
    <property type="match status" value="1"/>
</dbReference>
<dbReference type="InterPro" id="IPR036457">
    <property type="entry name" value="PPM-type-like_dom_sf"/>
</dbReference>
<comment type="caution">
    <text evidence="3">The sequence shown here is derived from an EMBL/GenBank/DDBJ whole genome shotgun (WGS) entry which is preliminary data.</text>
</comment>
<feature type="domain" description="PPM-type phosphatase" evidence="2">
    <location>
        <begin position="75"/>
        <end position="447"/>
    </location>
</feature>
<dbReference type="CDD" id="cd00143">
    <property type="entry name" value="PP2Cc"/>
    <property type="match status" value="1"/>
</dbReference>
<evidence type="ECO:0000256" key="1">
    <source>
        <dbReference type="SAM" id="SignalP"/>
    </source>
</evidence>
<dbReference type="AlphaFoldDB" id="A0A7J6VAC3"/>
<keyword evidence="1" id="KW-0732">Signal</keyword>
<dbReference type="EMBL" id="JABWDY010035412">
    <property type="protein sequence ID" value="KAF5182009.1"/>
    <property type="molecule type" value="Genomic_DNA"/>
</dbReference>
<dbReference type="Gene3D" id="3.60.40.10">
    <property type="entry name" value="PPM-type phosphatase domain"/>
    <property type="match status" value="1"/>
</dbReference>
<accession>A0A7J6VAC3</accession>
<dbReference type="InterPro" id="IPR015655">
    <property type="entry name" value="PP2C"/>
</dbReference>
<sequence>MKFLLAIVLGFLILLQCCSSISSSSSLLTTIEVPSSTCLKVYEESGAPGVFQSTECSRWNLSTEDSIKKQMENCQQQSFKLQGRRKYQEDRTFCALDLKIPFHGRAGTEEVTAGIVAVFDGHNGAEASEMSAKLLLDYFSLHVHFLRGWMYSLTSENSIGNFLHKGEPDSISDVLNRVEKYREHGWDLGRFKWTLPEIFDGSFHKEILKESLLRAIHDIDATFSKEAFRTNLTSGSTAAAVLIVDNQILVSNVGDSKAILCSEKFQSPQEIRDTLLKHRQKGRAGDLFSLKRYHKHKMAASLGGVKHFAVKELTRDHHPDRDDERSRIESAGGFVEEWGVPRVNGELAVSRSIGDVSFKRYGVISVPEVTDWQHLTANDTYLVAASDGIFERMTTQDVCDLLWDVHTHSIETTEFSSSCMRSLSECIVNTAFENGSMDNMAAVVIPLKSTDNVGSTLHEDM</sequence>
<proteinExistence type="predicted"/>
<feature type="chain" id="PRO_5029465792" evidence="1">
    <location>
        <begin position="21"/>
        <end position="461"/>
    </location>
</feature>
<reference evidence="3 4" key="1">
    <citation type="submission" date="2020-06" db="EMBL/GenBank/DDBJ databases">
        <title>Transcriptomic and genomic resources for Thalictrum thalictroides and T. hernandezii: Facilitating candidate gene discovery in an emerging model plant lineage.</title>
        <authorList>
            <person name="Arias T."/>
            <person name="Riano-Pachon D.M."/>
            <person name="Di Stilio V.S."/>
        </authorList>
    </citation>
    <scope>NUCLEOTIDE SEQUENCE [LARGE SCALE GENOMIC DNA]</scope>
    <source>
        <strain evidence="4">cv. WT478/WT964</strain>
        <tissue evidence="3">Leaves</tissue>
    </source>
</reference>
<protein>
    <submittedName>
        <fullName evidence="3">Phosphatase 2C</fullName>
    </submittedName>
</protein>
<feature type="signal peptide" evidence="1">
    <location>
        <begin position="1"/>
        <end position="20"/>
    </location>
</feature>
<evidence type="ECO:0000259" key="2">
    <source>
        <dbReference type="PROSITE" id="PS51746"/>
    </source>
</evidence>
<dbReference type="SUPFAM" id="SSF81606">
    <property type="entry name" value="PP2C-like"/>
    <property type="match status" value="1"/>
</dbReference>
<dbReference type="PROSITE" id="PS51746">
    <property type="entry name" value="PPM_2"/>
    <property type="match status" value="1"/>
</dbReference>
<name>A0A7J6VAC3_THATH</name>
<dbReference type="SMART" id="SM00332">
    <property type="entry name" value="PP2Cc"/>
    <property type="match status" value="1"/>
</dbReference>
<dbReference type="Pfam" id="PF00481">
    <property type="entry name" value="PP2C"/>
    <property type="match status" value="2"/>
</dbReference>
<evidence type="ECO:0000313" key="3">
    <source>
        <dbReference type="EMBL" id="KAF5182009.1"/>
    </source>
</evidence>
<dbReference type="GO" id="GO:0004722">
    <property type="term" value="F:protein serine/threonine phosphatase activity"/>
    <property type="evidence" value="ECO:0007669"/>
    <property type="project" value="InterPro"/>
</dbReference>
<dbReference type="InterPro" id="IPR001932">
    <property type="entry name" value="PPM-type_phosphatase-like_dom"/>
</dbReference>
<dbReference type="Proteomes" id="UP000554482">
    <property type="component" value="Unassembled WGS sequence"/>
</dbReference>